<dbReference type="InterPro" id="IPR050748">
    <property type="entry name" value="Glycosyltrans_8_dom-fam"/>
</dbReference>
<keyword evidence="3" id="KW-0479">Metal-binding</keyword>
<gene>
    <name evidence="4" type="ORF">Cha6605_3800</name>
</gene>
<evidence type="ECO:0000256" key="3">
    <source>
        <dbReference type="ARBA" id="ARBA00022723"/>
    </source>
</evidence>
<dbReference type="Pfam" id="PF01501">
    <property type="entry name" value="Glyco_transf_8"/>
    <property type="match status" value="1"/>
</dbReference>
<name>K9UK21_CHAP6</name>
<dbReference type="SUPFAM" id="SSF53448">
    <property type="entry name" value="Nucleotide-diphospho-sugar transferases"/>
    <property type="match status" value="1"/>
</dbReference>
<dbReference type="PANTHER" id="PTHR13778:SF47">
    <property type="entry name" value="LIPOPOLYSACCHARIDE 1,3-GALACTOSYLTRANSFERASE"/>
    <property type="match status" value="1"/>
</dbReference>
<accession>K9UK21</accession>
<dbReference type="GO" id="GO:0016757">
    <property type="term" value="F:glycosyltransferase activity"/>
    <property type="evidence" value="ECO:0007669"/>
    <property type="project" value="UniProtKB-KW"/>
</dbReference>
<dbReference type="PANTHER" id="PTHR13778">
    <property type="entry name" value="GLYCOSYLTRANSFERASE 8 DOMAIN-CONTAINING PROTEIN"/>
    <property type="match status" value="1"/>
</dbReference>
<dbReference type="EMBL" id="CP003600">
    <property type="protein sequence ID" value="AFY94771.1"/>
    <property type="molecule type" value="Genomic_DNA"/>
</dbReference>
<dbReference type="Gene3D" id="3.90.550.10">
    <property type="entry name" value="Spore Coat Polysaccharide Biosynthesis Protein SpsA, Chain A"/>
    <property type="match status" value="1"/>
</dbReference>
<reference evidence="4 5" key="1">
    <citation type="submission" date="2012-05" db="EMBL/GenBank/DDBJ databases">
        <title>Finished chromosome of genome of Chamaesiphon sp. PCC 6605.</title>
        <authorList>
            <consortium name="US DOE Joint Genome Institute"/>
            <person name="Gugger M."/>
            <person name="Coursin T."/>
            <person name="Rippka R."/>
            <person name="Tandeau De Marsac N."/>
            <person name="Huntemann M."/>
            <person name="Wei C.-L."/>
            <person name="Han J."/>
            <person name="Detter J.C."/>
            <person name="Han C."/>
            <person name="Tapia R."/>
            <person name="Chen A."/>
            <person name="Kyrpides N."/>
            <person name="Mavromatis K."/>
            <person name="Markowitz V."/>
            <person name="Szeto E."/>
            <person name="Ivanova N."/>
            <person name="Pagani I."/>
            <person name="Pati A."/>
            <person name="Goodwin L."/>
            <person name="Nordberg H.P."/>
            <person name="Cantor M.N."/>
            <person name="Hua S.X."/>
            <person name="Woyke T."/>
            <person name="Kerfeld C.A."/>
        </authorList>
    </citation>
    <scope>NUCLEOTIDE SEQUENCE [LARGE SCALE GENOMIC DNA]</scope>
    <source>
        <strain evidence="5">ATCC 27169 / PCC 6605</strain>
    </source>
</reference>
<protein>
    <submittedName>
        <fullName evidence="4">LPS:glycosyltransferase</fullName>
    </submittedName>
</protein>
<dbReference type="OrthoDB" id="5672604at2"/>
<evidence type="ECO:0000313" key="4">
    <source>
        <dbReference type="EMBL" id="AFY94771.1"/>
    </source>
</evidence>
<dbReference type="HOGENOM" id="CLU_050833_0_3_3"/>
<evidence type="ECO:0000313" key="5">
    <source>
        <dbReference type="Proteomes" id="UP000010366"/>
    </source>
</evidence>
<evidence type="ECO:0000256" key="1">
    <source>
        <dbReference type="ARBA" id="ARBA00022676"/>
    </source>
</evidence>
<evidence type="ECO:0000256" key="2">
    <source>
        <dbReference type="ARBA" id="ARBA00022679"/>
    </source>
</evidence>
<dbReference type="Proteomes" id="UP000010366">
    <property type="component" value="Chromosome"/>
</dbReference>
<dbReference type="KEGG" id="cmp:Cha6605_3800"/>
<dbReference type="AlphaFoldDB" id="K9UK21"/>
<sequence length="313" mass="36361">MKPPISVALCADKNIEVSLHVTLYSLMNSSRSPIEINLIQKDYSSTDIEKIHKTLKPFSNKYQLNVIEFDETTLFNKYYGLHGNKFNFTKLMLANLLPKDRIIYLDSDLSIGKDLSELFNLDLNNCVIGAASIETIGDSLRSKFYTSIGMKEEARYFNSGVMVMDLKKWRELDITTQCLDWANKYIDRLTFGDEAILNCIFYENFQTINSSYNYPLYPTSDVVASNSENIFHFVGSPKPFDFMGEIVHSNYDVFKKTLVQTSFRNYKSYVNLSVRKLKRTIRLSRSYYNCFAKHIIQRLSKNVRYVSLLEKHI</sequence>
<dbReference type="InterPro" id="IPR029044">
    <property type="entry name" value="Nucleotide-diphossugar_trans"/>
</dbReference>
<dbReference type="eggNOG" id="COG1442">
    <property type="taxonomic scope" value="Bacteria"/>
</dbReference>
<dbReference type="GO" id="GO:0046872">
    <property type="term" value="F:metal ion binding"/>
    <property type="evidence" value="ECO:0007669"/>
    <property type="project" value="UniProtKB-KW"/>
</dbReference>
<dbReference type="InterPro" id="IPR002495">
    <property type="entry name" value="Glyco_trans_8"/>
</dbReference>
<organism evidence="4 5">
    <name type="scientific">Chamaesiphon minutus (strain ATCC 27169 / PCC 6605)</name>
    <dbReference type="NCBI Taxonomy" id="1173020"/>
    <lineage>
        <taxon>Bacteria</taxon>
        <taxon>Bacillati</taxon>
        <taxon>Cyanobacteriota</taxon>
        <taxon>Cyanophyceae</taxon>
        <taxon>Gomontiellales</taxon>
        <taxon>Chamaesiphonaceae</taxon>
        <taxon>Chamaesiphon</taxon>
    </lineage>
</organism>
<proteinExistence type="predicted"/>
<keyword evidence="1" id="KW-0328">Glycosyltransferase</keyword>
<keyword evidence="5" id="KW-1185">Reference proteome</keyword>
<dbReference type="RefSeq" id="WP_015160891.1">
    <property type="nucleotide sequence ID" value="NC_019697.1"/>
</dbReference>
<keyword evidence="2 4" id="KW-0808">Transferase</keyword>